<keyword evidence="12 19" id="KW-0547">Nucleotide-binding</keyword>
<evidence type="ECO:0000256" key="11">
    <source>
        <dbReference type="ARBA" id="ARBA00022679"/>
    </source>
</evidence>
<dbReference type="Gene3D" id="3.40.50.300">
    <property type="entry name" value="P-loop containing nucleotide triphosphate hydrolases"/>
    <property type="match status" value="1"/>
</dbReference>
<evidence type="ECO:0000256" key="19">
    <source>
        <dbReference type="PIRSR" id="PIRSR006135-2"/>
    </source>
</evidence>
<dbReference type="GO" id="GO:0008820">
    <property type="term" value="F:cobinamide phosphate guanylyltransferase activity"/>
    <property type="evidence" value="ECO:0007669"/>
    <property type="project" value="UniProtKB-EC"/>
</dbReference>
<evidence type="ECO:0000256" key="14">
    <source>
        <dbReference type="ARBA" id="ARBA00022840"/>
    </source>
</evidence>
<comment type="catalytic activity">
    <reaction evidence="1">
        <text>adenosylcob(III)inamide + ATP = adenosylcob(III)inamide phosphate + ADP + H(+)</text>
        <dbReference type="Rhea" id="RHEA:15769"/>
        <dbReference type="ChEBI" id="CHEBI:2480"/>
        <dbReference type="ChEBI" id="CHEBI:15378"/>
        <dbReference type="ChEBI" id="CHEBI:30616"/>
        <dbReference type="ChEBI" id="CHEBI:58502"/>
        <dbReference type="ChEBI" id="CHEBI:456216"/>
        <dbReference type="EC" id="2.7.1.156"/>
    </reaction>
</comment>
<evidence type="ECO:0000256" key="8">
    <source>
        <dbReference type="ARBA" id="ARBA00012016"/>
    </source>
</evidence>
<dbReference type="AlphaFoldDB" id="A0A662DF08"/>
<dbReference type="SUPFAM" id="SSF52540">
    <property type="entry name" value="P-loop containing nucleoside triphosphate hydrolases"/>
    <property type="match status" value="1"/>
</dbReference>
<protein>
    <recommendedName>
        <fullName evidence="16">Adenosylcobinamide kinase</fullName>
        <ecNumber evidence="8">2.7.1.156</ecNumber>
        <ecNumber evidence="9">2.7.7.62</ecNumber>
    </recommendedName>
    <alternativeName>
        <fullName evidence="17">Adenosylcobinamide-phosphate guanylyltransferase</fullName>
    </alternativeName>
</protein>
<evidence type="ECO:0000256" key="6">
    <source>
        <dbReference type="ARBA" id="ARBA00005159"/>
    </source>
</evidence>
<evidence type="ECO:0000256" key="2">
    <source>
        <dbReference type="ARBA" id="ARBA00000711"/>
    </source>
</evidence>
<name>A0A662DF08_UNCAE</name>
<dbReference type="EC" id="2.7.1.156" evidence="8"/>
<evidence type="ECO:0000313" key="21">
    <source>
        <dbReference type="Proteomes" id="UP000280417"/>
    </source>
</evidence>
<dbReference type="GO" id="GO:0009236">
    <property type="term" value="P:cobalamin biosynthetic process"/>
    <property type="evidence" value="ECO:0007669"/>
    <property type="project" value="UniProtKB-UniPathway"/>
</dbReference>
<dbReference type="PANTHER" id="PTHR34848:SF1">
    <property type="entry name" value="BIFUNCTIONAL ADENOSYLCOBALAMIN BIOSYNTHESIS PROTEIN COBU"/>
    <property type="match status" value="1"/>
</dbReference>
<evidence type="ECO:0000256" key="16">
    <source>
        <dbReference type="ARBA" id="ARBA00029570"/>
    </source>
</evidence>
<comment type="catalytic activity">
    <reaction evidence="2">
        <text>adenosylcob(III)inamide phosphate + GTP + H(+) = adenosylcob(III)inamide-GDP + diphosphate</text>
        <dbReference type="Rhea" id="RHEA:22712"/>
        <dbReference type="ChEBI" id="CHEBI:15378"/>
        <dbReference type="ChEBI" id="CHEBI:33019"/>
        <dbReference type="ChEBI" id="CHEBI:37565"/>
        <dbReference type="ChEBI" id="CHEBI:58502"/>
        <dbReference type="ChEBI" id="CHEBI:60487"/>
        <dbReference type="EC" id="2.7.7.62"/>
    </reaction>
</comment>
<accession>A0A662DF08</accession>
<comment type="function">
    <text evidence="4">Catalyzes ATP-dependent phosphorylation of adenosylcobinamide and addition of GMP to adenosylcobinamide phosphate.</text>
</comment>
<keyword evidence="15 19" id="KW-0342">GTP-binding</keyword>
<comment type="caution">
    <text evidence="20">The sequence shown here is derived from an EMBL/GenBank/DDBJ whole genome shotgun (WGS) entry which is preliminary data.</text>
</comment>
<feature type="binding site" evidence="19">
    <location>
        <position position="63"/>
    </location>
    <ligand>
        <name>GTP</name>
        <dbReference type="ChEBI" id="CHEBI:37565"/>
    </ligand>
</feature>
<dbReference type="EC" id="2.7.7.62" evidence="9"/>
<comment type="pathway">
    <text evidence="5">Cofactor biosynthesis; adenosylcobalamin biosynthesis; adenosylcobalamin from cob(II)yrinate a,c-diamide: step 6/7.</text>
</comment>
<feature type="binding site" evidence="19">
    <location>
        <begin position="9"/>
        <end position="16"/>
    </location>
    <ligand>
        <name>GTP</name>
        <dbReference type="ChEBI" id="CHEBI:37565"/>
    </ligand>
</feature>
<evidence type="ECO:0000256" key="18">
    <source>
        <dbReference type="PIRSR" id="PIRSR006135-1"/>
    </source>
</evidence>
<organism evidence="20 21">
    <name type="scientific">Aerophobetes bacterium</name>
    <dbReference type="NCBI Taxonomy" id="2030807"/>
    <lineage>
        <taxon>Bacteria</taxon>
        <taxon>Candidatus Aerophobota</taxon>
    </lineage>
</organism>
<dbReference type="InterPro" id="IPR027417">
    <property type="entry name" value="P-loop_NTPase"/>
</dbReference>
<reference evidence="20 21" key="1">
    <citation type="submission" date="2018-06" db="EMBL/GenBank/DDBJ databases">
        <title>Extensive metabolic versatility and redundancy in microbially diverse, dynamic hydrothermal sediments.</title>
        <authorList>
            <person name="Dombrowski N."/>
            <person name="Teske A."/>
            <person name="Baker B.J."/>
        </authorList>
    </citation>
    <scope>NUCLEOTIDE SEQUENCE [LARGE SCALE GENOMIC DNA]</scope>
    <source>
        <strain evidence="20">B3_G15</strain>
    </source>
</reference>
<dbReference type="Proteomes" id="UP000280417">
    <property type="component" value="Unassembled WGS sequence"/>
</dbReference>
<proteinExistence type="inferred from homology"/>
<dbReference type="UniPathway" id="UPA00148">
    <property type="reaction ID" value="UER00236"/>
</dbReference>
<gene>
    <name evidence="20" type="ORF">DRJ04_05295</name>
</gene>
<dbReference type="NCBIfam" id="NF004469">
    <property type="entry name" value="PRK05800.1"/>
    <property type="match status" value="1"/>
</dbReference>
<keyword evidence="10" id="KW-0169">Cobalamin biosynthesis</keyword>
<evidence type="ECO:0000256" key="17">
    <source>
        <dbReference type="ARBA" id="ARBA00030571"/>
    </source>
</evidence>
<evidence type="ECO:0000256" key="15">
    <source>
        <dbReference type="ARBA" id="ARBA00023134"/>
    </source>
</evidence>
<keyword evidence="13 20" id="KW-0418">Kinase</keyword>
<comment type="pathway">
    <text evidence="6">Cofactor biosynthesis; adenosylcobalamin biosynthesis; adenosylcobalamin from cob(II)yrinate a,c-diamide: step 5/7.</text>
</comment>
<dbReference type="CDD" id="cd00544">
    <property type="entry name" value="CobU"/>
    <property type="match status" value="1"/>
</dbReference>
<feature type="active site" description="GMP-histidine intermediate" evidence="18">
    <location>
        <position position="51"/>
    </location>
</feature>
<evidence type="ECO:0000256" key="13">
    <source>
        <dbReference type="ARBA" id="ARBA00022777"/>
    </source>
</evidence>
<feature type="binding site" evidence="19">
    <location>
        <begin position="34"/>
        <end position="36"/>
    </location>
    <ligand>
        <name>GTP</name>
        <dbReference type="ChEBI" id="CHEBI:37565"/>
    </ligand>
</feature>
<evidence type="ECO:0000256" key="5">
    <source>
        <dbReference type="ARBA" id="ARBA00004692"/>
    </source>
</evidence>
<evidence type="ECO:0000256" key="4">
    <source>
        <dbReference type="ARBA" id="ARBA00003889"/>
    </source>
</evidence>
<dbReference type="PIRSF" id="PIRSF006135">
    <property type="entry name" value="CobU"/>
    <property type="match status" value="1"/>
</dbReference>
<feature type="binding site" evidence="19">
    <location>
        <begin position="52"/>
        <end position="55"/>
    </location>
    <ligand>
        <name>GTP</name>
        <dbReference type="ChEBI" id="CHEBI:37565"/>
    </ligand>
</feature>
<evidence type="ECO:0000256" key="3">
    <source>
        <dbReference type="ARBA" id="ARBA00001522"/>
    </source>
</evidence>
<dbReference type="EMBL" id="QMQA01000130">
    <property type="protein sequence ID" value="RLE12903.1"/>
    <property type="molecule type" value="Genomic_DNA"/>
</dbReference>
<evidence type="ECO:0000256" key="10">
    <source>
        <dbReference type="ARBA" id="ARBA00022573"/>
    </source>
</evidence>
<keyword evidence="14" id="KW-0067">ATP-binding</keyword>
<comment type="catalytic activity">
    <reaction evidence="3">
        <text>adenosylcob(III)inamide + GTP = adenosylcob(III)inamide phosphate + GDP + H(+)</text>
        <dbReference type="Rhea" id="RHEA:15765"/>
        <dbReference type="ChEBI" id="CHEBI:2480"/>
        <dbReference type="ChEBI" id="CHEBI:15378"/>
        <dbReference type="ChEBI" id="CHEBI:37565"/>
        <dbReference type="ChEBI" id="CHEBI:58189"/>
        <dbReference type="ChEBI" id="CHEBI:58502"/>
        <dbReference type="EC" id="2.7.1.156"/>
    </reaction>
</comment>
<dbReference type="PANTHER" id="PTHR34848">
    <property type="match status" value="1"/>
</dbReference>
<dbReference type="GO" id="GO:0043752">
    <property type="term" value="F:adenosylcobinamide kinase activity"/>
    <property type="evidence" value="ECO:0007669"/>
    <property type="project" value="UniProtKB-EC"/>
</dbReference>
<dbReference type="InterPro" id="IPR003203">
    <property type="entry name" value="CobU/CobP"/>
</dbReference>
<evidence type="ECO:0000256" key="1">
    <source>
        <dbReference type="ARBA" id="ARBA00000312"/>
    </source>
</evidence>
<evidence type="ECO:0000256" key="7">
    <source>
        <dbReference type="ARBA" id="ARBA00007490"/>
    </source>
</evidence>
<evidence type="ECO:0000256" key="9">
    <source>
        <dbReference type="ARBA" id="ARBA00012523"/>
    </source>
</evidence>
<comment type="similarity">
    <text evidence="7">Belongs to the CobU/CobP family.</text>
</comment>
<sequence>MPELILITGGARSGKSRFATELALGFSSQVVFVATASCYSDPEMEKRINLHRKSRPSHWETIEEEKDVASVLSKINSSQKVVIIDCLTLLVSNLLLEKKGEKEILDQVKAIADKGRKLNRATIVVSNEVGWGVVPATKLGREFRDIAGVANQIIAREANQVWLIVCGIPYKLKEEKI</sequence>
<keyword evidence="20" id="KW-0548">Nucleotidyltransferase</keyword>
<dbReference type="Pfam" id="PF02283">
    <property type="entry name" value="CobU"/>
    <property type="match status" value="1"/>
</dbReference>
<feature type="binding site" evidence="19">
    <location>
        <position position="85"/>
    </location>
    <ligand>
        <name>GTP</name>
        <dbReference type="ChEBI" id="CHEBI:37565"/>
    </ligand>
</feature>
<evidence type="ECO:0000256" key="12">
    <source>
        <dbReference type="ARBA" id="ARBA00022741"/>
    </source>
</evidence>
<dbReference type="GO" id="GO:0005524">
    <property type="term" value="F:ATP binding"/>
    <property type="evidence" value="ECO:0007669"/>
    <property type="project" value="UniProtKB-KW"/>
</dbReference>
<keyword evidence="11 20" id="KW-0808">Transferase</keyword>
<evidence type="ECO:0000313" key="20">
    <source>
        <dbReference type="EMBL" id="RLE12903.1"/>
    </source>
</evidence>
<dbReference type="GO" id="GO:0005525">
    <property type="term" value="F:GTP binding"/>
    <property type="evidence" value="ECO:0007669"/>
    <property type="project" value="UniProtKB-KW"/>
</dbReference>